<dbReference type="Proteomes" id="UP001200513">
    <property type="component" value="Chromosome"/>
</dbReference>
<dbReference type="PANTHER" id="PTHR38031">
    <property type="entry name" value="SULFUR CARRIER PROTEIN SLR0821-RELATED"/>
    <property type="match status" value="1"/>
</dbReference>
<dbReference type="NCBIfam" id="TIGR01687">
    <property type="entry name" value="moaD_arch"/>
    <property type="match status" value="1"/>
</dbReference>
<dbReference type="InterPro" id="IPR012675">
    <property type="entry name" value="Beta-grasp_dom_sf"/>
</dbReference>
<organism evidence="1">
    <name type="scientific">Candidatus Heimdallarchaeum endolithica</name>
    <dbReference type="NCBI Taxonomy" id="2876572"/>
    <lineage>
        <taxon>Archaea</taxon>
        <taxon>Promethearchaeati</taxon>
        <taxon>Candidatus Heimdallarchaeota</taxon>
        <taxon>Candidatus Heimdallarchaeia (ex Rinke et al. 2021) (nom. nud.)</taxon>
        <taxon>Candidatus Heimdallarchaeales</taxon>
        <taxon>Candidatus Heimdallarchaeaceae</taxon>
        <taxon>Candidatus Heimdallarchaeum</taxon>
    </lineage>
</organism>
<dbReference type="Pfam" id="PF02597">
    <property type="entry name" value="ThiS"/>
    <property type="match status" value="1"/>
</dbReference>
<dbReference type="AlphaFoldDB" id="A0A9Y1FQF3"/>
<evidence type="ECO:0000313" key="1">
    <source>
        <dbReference type="EMBL" id="UJG44906.1"/>
    </source>
</evidence>
<dbReference type="Gene3D" id="3.10.20.30">
    <property type="match status" value="1"/>
</dbReference>
<dbReference type="InterPro" id="IPR052045">
    <property type="entry name" value="Sulfur_Carrier/Prot_Modifier"/>
</dbReference>
<proteinExistence type="predicted"/>
<sequence>MSSSLPSVTVLFYSKIKQLVGKKKIDLNSDSIEDLLQKLFTLFGRSLFDELMLDEGVIKPQWRIVVNGRNINLLSGLSTKLKGGDLIAIVPAIAGG</sequence>
<protein>
    <submittedName>
        <fullName evidence="1">MoaD family protein</fullName>
    </submittedName>
</protein>
<dbReference type="InterPro" id="IPR016155">
    <property type="entry name" value="Mopterin_synth/thiamin_S_b"/>
</dbReference>
<gene>
    <name evidence="1" type="ORF">K9W46_06910</name>
</gene>
<dbReference type="EMBL" id="CP084167">
    <property type="protein sequence ID" value="UJG44906.1"/>
    <property type="molecule type" value="Genomic_DNA"/>
</dbReference>
<dbReference type="InterPro" id="IPR003749">
    <property type="entry name" value="ThiS/MoaD-like"/>
</dbReference>
<name>A0A9Y1FQF3_9ARCH</name>
<dbReference type="SUPFAM" id="SSF54285">
    <property type="entry name" value="MoaD/ThiS"/>
    <property type="match status" value="1"/>
</dbReference>
<dbReference type="InterPro" id="IPR010038">
    <property type="entry name" value="MoaD_arc-typ"/>
</dbReference>
<accession>A0A9Y1FQF3</accession>
<reference evidence="1" key="1">
    <citation type="journal article" date="2022" name="Nat. Microbiol.">
        <title>Unique mobile elements and scalable gene flow at the prokaryote-eukaryote boundary revealed by circularized Asgard archaea genomes.</title>
        <authorList>
            <person name="Wu F."/>
            <person name="Speth D.R."/>
            <person name="Philosof A."/>
            <person name="Cremiere A."/>
            <person name="Narayanan A."/>
            <person name="Barco R.A."/>
            <person name="Connon S.A."/>
            <person name="Amend J.P."/>
            <person name="Antoshechkin I.A."/>
            <person name="Orphan V.J."/>
        </authorList>
    </citation>
    <scope>NUCLEOTIDE SEQUENCE</scope>
    <source>
        <strain evidence="1">PR6</strain>
    </source>
</reference>
<dbReference type="PANTHER" id="PTHR38031:SF1">
    <property type="entry name" value="SULFUR CARRIER PROTEIN CYSO"/>
    <property type="match status" value="1"/>
</dbReference>